<dbReference type="RefSeq" id="WP_110667954.1">
    <property type="nucleotide sequence ID" value="NZ_PYBW01000030.1"/>
</dbReference>
<dbReference type="AlphaFoldDB" id="A0A2V4NDR0"/>
<name>A0A2V4NDR0_9ACTN</name>
<reference evidence="3 4" key="1">
    <citation type="submission" date="2018-03" db="EMBL/GenBank/DDBJ databases">
        <title>Bioinformatic expansion and discovery of thiopeptide antibiotics.</title>
        <authorList>
            <person name="Schwalen C.J."/>
            <person name="Hudson G.A."/>
            <person name="Mitchell D.A."/>
        </authorList>
    </citation>
    <scope>NUCLEOTIDE SEQUENCE [LARGE SCALE GENOMIC DNA]</scope>
    <source>
        <strain evidence="3 4">ATCC 21389</strain>
    </source>
</reference>
<evidence type="ECO:0000313" key="4">
    <source>
        <dbReference type="Proteomes" id="UP000248039"/>
    </source>
</evidence>
<feature type="region of interest" description="Disordered" evidence="1">
    <location>
        <begin position="56"/>
        <end position="87"/>
    </location>
</feature>
<keyword evidence="2" id="KW-1133">Transmembrane helix</keyword>
<keyword evidence="4" id="KW-1185">Reference proteome</keyword>
<accession>A0A2V4NDR0</accession>
<gene>
    <name evidence="3" type="ORF">C7C46_09995</name>
</gene>
<evidence type="ECO:0008006" key="5">
    <source>
        <dbReference type="Google" id="ProtNLM"/>
    </source>
</evidence>
<dbReference type="Proteomes" id="UP000248039">
    <property type="component" value="Unassembled WGS sequence"/>
</dbReference>
<dbReference type="EMBL" id="PYBW01000030">
    <property type="protein sequence ID" value="PYC82677.1"/>
    <property type="molecule type" value="Genomic_DNA"/>
</dbReference>
<keyword evidence="2" id="KW-0472">Membrane</keyword>
<evidence type="ECO:0000256" key="1">
    <source>
        <dbReference type="SAM" id="MobiDB-lite"/>
    </source>
</evidence>
<sequence length="87" mass="9405">MRAHNEGLNGRAKGHHIDIADPKTRLAHGRVAQTILLALMILMINLQIIHDWIATNSPEPAADGNDRDYDGLAPMQLTANGLPPPPA</sequence>
<protein>
    <recommendedName>
        <fullName evidence="5">Transposase</fullName>
    </recommendedName>
</protein>
<feature type="transmembrane region" description="Helical" evidence="2">
    <location>
        <begin position="31"/>
        <end position="50"/>
    </location>
</feature>
<dbReference type="OrthoDB" id="3837969at2"/>
<keyword evidence="2" id="KW-0812">Transmembrane</keyword>
<evidence type="ECO:0000313" key="3">
    <source>
        <dbReference type="EMBL" id="PYC82677.1"/>
    </source>
</evidence>
<evidence type="ECO:0000256" key="2">
    <source>
        <dbReference type="SAM" id="Phobius"/>
    </source>
</evidence>
<organism evidence="3 4">
    <name type="scientific">Streptomyces tateyamensis</name>
    <dbReference type="NCBI Taxonomy" id="565073"/>
    <lineage>
        <taxon>Bacteria</taxon>
        <taxon>Bacillati</taxon>
        <taxon>Actinomycetota</taxon>
        <taxon>Actinomycetes</taxon>
        <taxon>Kitasatosporales</taxon>
        <taxon>Streptomycetaceae</taxon>
        <taxon>Streptomyces</taxon>
    </lineage>
</organism>
<proteinExistence type="predicted"/>
<comment type="caution">
    <text evidence="3">The sequence shown here is derived from an EMBL/GenBank/DDBJ whole genome shotgun (WGS) entry which is preliminary data.</text>
</comment>